<reference evidence="1" key="1">
    <citation type="submission" date="2019-09" db="EMBL/GenBank/DDBJ databases">
        <authorList>
            <person name="Rodrigo-Torres L."/>
            <person name="Arahal R. D."/>
            <person name="Lucena T."/>
        </authorList>
    </citation>
    <scope>NUCLEOTIDE SEQUENCE</scope>
    <source>
        <strain evidence="1">ISS653</strain>
    </source>
</reference>
<proteinExistence type="predicted"/>
<name>A0AC61Y3M8_9FLAO</name>
<dbReference type="Proteomes" id="UP000356253">
    <property type="component" value="Unassembled WGS sequence"/>
</dbReference>
<sequence>MPLIIGAACAIGVLIGSSLDFSDNSEGLFAKNAKKEKLNRLIDYIDYEYVDEVNTDSIVDITVNKILEDLDPHSTYIPKKKYDAVAENMKGDFVGIGVSFYTLNDTIAVIRAIADGPSEKAGIKAGDRILYADGIELAQNTIGTDSLSSLLKGEINTIVNLKVQRKGEEKLLNFKVKRGKIPIKSVDAAYMLTNKLGYVKVNRFAETTYEEFETAIENLIKQGATELALDLRDNGGGYLDQAVKIADEFLSKKKLIVFTKNKSGEINKTFATDKGKFENTKVYVLINENSASASEVVAGALQDNDIGIIVGRRSYGKGLVQREMNLGDGSAVRLTVARYYTPTGRSIQKPYASGNKEYFNEYHNRYTNGELQTKDSIHVNDSLRYETPEGKIVYGGGGIIPDVFVPKNTDFEKESLTYMLRGGVMDRFIFNILEKNRSYYNQISQQEFEEEEMISEEILEEYIAYLNEFNFDFKTTNYRYLLKKYLRATMAEQLFGTNAFEKIINQDDAMIEKILELEKNPS</sequence>
<gene>
    <name evidence="1" type="ORF">FVB9532_00316</name>
</gene>
<evidence type="ECO:0000313" key="1">
    <source>
        <dbReference type="EMBL" id="VVU99066.1"/>
    </source>
</evidence>
<accession>A0AC61Y3M8</accession>
<keyword evidence="1" id="KW-0378">Hydrolase</keyword>
<comment type="caution">
    <text evidence="1">The sequence shown here is derived from an EMBL/GenBank/DDBJ whole genome shotgun (WGS) entry which is preliminary data.</text>
</comment>
<dbReference type="EC" id="3.4.21.-" evidence="1"/>
<dbReference type="EMBL" id="CABVMM010000001">
    <property type="protein sequence ID" value="VVU99066.1"/>
    <property type="molecule type" value="Genomic_DNA"/>
</dbReference>
<evidence type="ECO:0000313" key="2">
    <source>
        <dbReference type="Proteomes" id="UP000356253"/>
    </source>
</evidence>
<keyword evidence="2" id="KW-1185">Reference proteome</keyword>
<protein>
    <submittedName>
        <fullName evidence="1">CtpA-like serine protease</fullName>
        <ecNumber evidence="1">3.4.21.-</ecNumber>
    </submittedName>
</protein>
<organism evidence="1 2">
    <name type="scientific">Mesonia oceanica</name>
    <dbReference type="NCBI Taxonomy" id="2687242"/>
    <lineage>
        <taxon>Bacteria</taxon>
        <taxon>Pseudomonadati</taxon>
        <taxon>Bacteroidota</taxon>
        <taxon>Flavobacteriia</taxon>
        <taxon>Flavobacteriales</taxon>
        <taxon>Flavobacteriaceae</taxon>
        <taxon>Mesonia</taxon>
    </lineage>
</organism>